<protein>
    <recommendedName>
        <fullName evidence="3">Transposase</fullName>
    </recommendedName>
</protein>
<accession>A0AAW3R0C1</accession>
<reference evidence="1 2" key="1">
    <citation type="submission" date="2015-06" db="EMBL/GenBank/DDBJ databases">
        <title>Improved classification and identification of acetic acid bacteria using matrix-assisted laser desorption/ionization time-of-flight mass spectrometry; Gluconobacter nephelii and Gluconobacter uchimurae are later heterotypic synonyms of Gluconobacter japonicus and Gluconobacter oxydans, respectively.</title>
        <authorList>
            <person name="Li L."/>
            <person name="Cleenwerck I."/>
            <person name="De Vuyst L."/>
            <person name="Vandamme P."/>
        </authorList>
    </citation>
    <scope>NUCLEOTIDE SEQUENCE [LARGE SCALE GENOMIC DNA]</scope>
    <source>
        <strain evidence="1 2">LMG 1356</strain>
    </source>
</reference>
<dbReference type="Proteomes" id="UP000075682">
    <property type="component" value="Unassembled WGS sequence"/>
</dbReference>
<evidence type="ECO:0000313" key="1">
    <source>
        <dbReference type="EMBL" id="KXV41594.1"/>
    </source>
</evidence>
<gene>
    <name evidence="1" type="ORF">AD941_02935</name>
</gene>
<dbReference type="EMBL" id="LHZN01000104">
    <property type="protein sequence ID" value="KXV41594.1"/>
    <property type="molecule type" value="Genomic_DNA"/>
</dbReference>
<dbReference type="AlphaFoldDB" id="A0AAW3R0C1"/>
<evidence type="ECO:0008006" key="3">
    <source>
        <dbReference type="Google" id="ProtNLM"/>
    </source>
</evidence>
<evidence type="ECO:0000313" key="2">
    <source>
        <dbReference type="Proteomes" id="UP000075682"/>
    </source>
</evidence>
<name>A0AAW3R0C1_9PROT</name>
<comment type="caution">
    <text evidence="1">The sequence shown here is derived from an EMBL/GenBank/DDBJ whole genome shotgun (WGS) entry which is preliminary data.</text>
</comment>
<sequence>MLMIHLVKLYLQASKKNYDILPGKLWRILKKEQKSLFGNPMTLLQMRKLVLFIEPSGDMETVPF</sequence>
<organism evidence="1 2">
    <name type="scientific">Gluconobacter albidus</name>
    <dbReference type="NCBI Taxonomy" id="318683"/>
    <lineage>
        <taxon>Bacteria</taxon>
        <taxon>Pseudomonadati</taxon>
        <taxon>Pseudomonadota</taxon>
        <taxon>Alphaproteobacteria</taxon>
        <taxon>Acetobacterales</taxon>
        <taxon>Acetobacteraceae</taxon>
        <taxon>Gluconobacter</taxon>
    </lineage>
</organism>
<proteinExistence type="predicted"/>